<proteinExistence type="inferred from homology"/>
<dbReference type="RefSeq" id="WP_090320433.1">
    <property type="nucleotide sequence ID" value="NZ_FNOE01000019.1"/>
</dbReference>
<evidence type="ECO:0000256" key="1">
    <source>
        <dbReference type="ARBA" id="ARBA00008791"/>
    </source>
</evidence>
<dbReference type="PANTHER" id="PTHR46268:SF6">
    <property type="entry name" value="UNIVERSAL STRESS PROTEIN UP12"/>
    <property type="match status" value="1"/>
</dbReference>
<reference evidence="5" key="1">
    <citation type="submission" date="2016-10" db="EMBL/GenBank/DDBJ databases">
        <authorList>
            <person name="Varghese N."/>
            <person name="Submissions S."/>
        </authorList>
    </citation>
    <scope>NUCLEOTIDE SEQUENCE [LARGE SCALE GENOMIC DNA]</scope>
    <source>
        <strain evidence="5">Nm76</strain>
    </source>
</reference>
<protein>
    <submittedName>
        <fullName evidence="4">Nucleotide-binding universal stress protein, UspA family</fullName>
    </submittedName>
</protein>
<feature type="domain" description="UspA" evidence="3">
    <location>
        <begin position="153"/>
        <end position="293"/>
    </location>
</feature>
<dbReference type="STRING" id="42354.SAMN05216333_11828"/>
<dbReference type="SUPFAM" id="SSF52402">
    <property type="entry name" value="Adenine nucleotide alpha hydrolases-like"/>
    <property type="match status" value="4"/>
</dbReference>
<evidence type="ECO:0000259" key="3">
    <source>
        <dbReference type="Pfam" id="PF00582"/>
    </source>
</evidence>
<feature type="domain" description="UspA" evidence="3">
    <location>
        <begin position="334"/>
        <end position="469"/>
    </location>
</feature>
<dbReference type="CDD" id="cd00293">
    <property type="entry name" value="USP-like"/>
    <property type="match status" value="3"/>
</dbReference>
<dbReference type="InterPro" id="IPR014729">
    <property type="entry name" value="Rossmann-like_a/b/a_fold"/>
</dbReference>
<keyword evidence="5" id="KW-1185">Reference proteome</keyword>
<dbReference type="PRINTS" id="PR01438">
    <property type="entry name" value="UNVRSLSTRESS"/>
</dbReference>
<dbReference type="OrthoDB" id="9792500at2"/>
<dbReference type="AlphaFoldDB" id="A0A1H8SDN0"/>
<evidence type="ECO:0000313" key="5">
    <source>
        <dbReference type="Proteomes" id="UP000198814"/>
    </source>
</evidence>
<feature type="region of interest" description="Disordered" evidence="2">
    <location>
        <begin position="305"/>
        <end position="332"/>
    </location>
</feature>
<evidence type="ECO:0000313" key="4">
    <source>
        <dbReference type="EMBL" id="SEO76771.1"/>
    </source>
</evidence>
<dbReference type="PANTHER" id="PTHR46268">
    <property type="entry name" value="STRESS RESPONSE PROTEIN NHAX"/>
    <property type="match status" value="1"/>
</dbReference>
<dbReference type="InterPro" id="IPR006016">
    <property type="entry name" value="UspA"/>
</dbReference>
<dbReference type="Gene3D" id="3.40.50.12370">
    <property type="match status" value="1"/>
</dbReference>
<dbReference type="Gene3D" id="3.40.50.620">
    <property type="entry name" value="HUPs"/>
    <property type="match status" value="3"/>
</dbReference>
<dbReference type="Pfam" id="PF00582">
    <property type="entry name" value="Usp"/>
    <property type="match status" value="4"/>
</dbReference>
<dbReference type="EMBL" id="FODO01000018">
    <property type="protein sequence ID" value="SEO76771.1"/>
    <property type="molecule type" value="Genomic_DNA"/>
</dbReference>
<evidence type="ECO:0000256" key="2">
    <source>
        <dbReference type="SAM" id="MobiDB-lite"/>
    </source>
</evidence>
<accession>A0A1H8SDN0</accession>
<dbReference type="Proteomes" id="UP000198814">
    <property type="component" value="Unassembled WGS sequence"/>
</dbReference>
<organism evidence="4 5">
    <name type="scientific">Nitrosomonas oligotropha</name>
    <dbReference type="NCBI Taxonomy" id="42354"/>
    <lineage>
        <taxon>Bacteria</taxon>
        <taxon>Pseudomonadati</taxon>
        <taxon>Pseudomonadota</taxon>
        <taxon>Betaproteobacteria</taxon>
        <taxon>Nitrosomonadales</taxon>
        <taxon>Nitrosomonadaceae</taxon>
        <taxon>Nitrosomonas</taxon>
    </lineage>
</organism>
<dbReference type="InterPro" id="IPR006015">
    <property type="entry name" value="Universal_stress_UspA"/>
</dbReference>
<gene>
    <name evidence="4" type="ORF">SAMN05216333_11828</name>
</gene>
<sequence>MKLINHVFVATDLSSPSLQAIERGFDISRITSARCTVMHALGLNALGSLQDLIGDQAATVTSKLVDKQRNELHSIISDTSRNRGVTAEILVEEGLPTAAIPTCAASTSADLVIAGSRGDNALRRLLIGSTASHLLRKCHCPVLIVKTGVHGSYKKALLAIDFSPASELALRITREIAPDAGIVLFHAFDVPFEGLLNYAGVTQDDIKRYRHEACRKALHLLHELARNAGLTEVQYHAQVECGDATRAILNQAERQDCDLIVMGKHGTHVTEELLLGSVTKRVLDEAPTDLLVIVDARSPELATLGGIQTGGRISGEPGTEKDAPPSPSFPPPAHLLLATDLSPRCDRALDRSIQLAQAWQSHLTALNVFDVPDAPDQILAWAAGDQSFDLQHDARHQLNQDLANMGSRTDIRLVRSAAPADSITLVARQTGAGLVITGVARDEPLGRFLLGSTVEKLSQTLEQPLLIVRNRVHGPYRNIVAVTDLSRNSSAALLAAAQWFPQSAVDVFYAHERPKAMGSAPESAALKLASSAVHERCERFVTGSGIPRLRIRHIVPVDEALETSLTRYVRRHAIDLVVMGSSENTGLFDTLFKNSLNRVLQWISSDVLVVPAADKQSG</sequence>
<feature type="domain" description="UspA" evidence="3">
    <location>
        <begin position="476"/>
        <end position="611"/>
    </location>
</feature>
<feature type="domain" description="UspA" evidence="3">
    <location>
        <begin position="5"/>
        <end position="146"/>
    </location>
</feature>
<comment type="similarity">
    <text evidence="1">Belongs to the universal stress protein A family.</text>
</comment>
<name>A0A1H8SDN0_9PROT</name>